<keyword evidence="6" id="KW-1185">Reference proteome</keyword>
<dbReference type="InterPro" id="IPR036388">
    <property type="entry name" value="WH-like_DNA-bd_sf"/>
</dbReference>
<dbReference type="InterPro" id="IPR011711">
    <property type="entry name" value="GntR_C"/>
</dbReference>
<gene>
    <name evidence="5" type="ORF">C1I63_16965</name>
</gene>
<evidence type="ECO:0000313" key="5">
    <source>
        <dbReference type="EMBL" id="PTL74351.1"/>
    </source>
</evidence>
<dbReference type="Gene3D" id="1.20.120.530">
    <property type="entry name" value="GntR ligand-binding domain-like"/>
    <property type="match status" value="1"/>
</dbReference>
<evidence type="ECO:0000256" key="3">
    <source>
        <dbReference type="ARBA" id="ARBA00023163"/>
    </source>
</evidence>
<dbReference type="SMART" id="SM00345">
    <property type="entry name" value="HTH_GNTR"/>
    <property type="match status" value="1"/>
</dbReference>
<dbReference type="SUPFAM" id="SSF48008">
    <property type="entry name" value="GntR ligand-binding domain-like"/>
    <property type="match status" value="1"/>
</dbReference>
<dbReference type="InterPro" id="IPR036390">
    <property type="entry name" value="WH_DNA-bd_sf"/>
</dbReference>
<dbReference type="Pfam" id="PF07729">
    <property type="entry name" value="FCD"/>
    <property type="match status" value="1"/>
</dbReference>
<dbReference type="PANTHER" id="PTHR43537">
    <property type="entry name" value="TRANSCRIPTIONAL REGULATOR, GNTR FAMILY"/>
    <property type="match status" value="1"/>
</dbReference>
<dbReference type="SMART" id="SM00895">
    <property type="entry name" value="FCD"/>
    <property type="match status" value="1"/>
</dbReference>
<evidence type="ECO:0000259" key="4">
    <source>
        <dbReference type="PROSITE" id="PS50949"/>
    </source>
</evidence>
<reference evidence="5 6" key="1">
    <citation type="submission" date="2018-03" db="EMBL/GenBank/DDBJ databases">
        <title>Bacteriophage NCPPB3778 and a type I-E CRISPR drive the evolution of the US Biological Select Agent, Rathayibacter toxicus.</title>
        <authorList>
            <person name="Davis E.W.II."/>
            <person name="Tabima J.F."/>
            <person name="Weisberg A.J."/>
            <person name="Dantas Lopes L."/>
            <person name="Wiseman M.S."/>
            <person name="Wiseman M.S."/>
            <person name="Pupko T."/>
            <person name="Belcher M.S."/>
            <person name="Sechler A.J."/>
            <person name="Tancos M.A."/>
            <person name="Schroeder B.K."/>
            <person name="Murray T.D."/>
            <person name="Luster D.G."/>
            <person name="Schneider W.L."/>
            <person name="Rogers E."/>
            <person name="Andreote F.D."/>
            <person name="Grunwald N.J."/>
            <person name="Putnam M.L."/>
            <person name="Chang J.H."/>
        </authorList>
    </citation>
    <scope>NUCLEOTIDE SEQUENCE [LARGE SCALE GENOMIC DNA]</scope>
    <source>
        <strain evidence="5 6">DSM 15933</strain>
    </source>
</reference>
<dbReference type="RefSeq" id="WP_055793669.1">
    <property type="nucleotide sequence ID" value="NZ_PZPL01000001.1"/>
</dbReference>
<dbReference type="Proteomes" id="UP000241085">
    <property type="component" value="Unassembled WGS sequence"/>
</dbReference>
<sequence>MVEKSPAKTMSQTVYEELRRRILDGRLPAGEPIRERDLAAELAVSRVPIREALPWLELAGLVTVRPRSTAVVTIVTRRDVDELYDIRSALEPLVARKAAEAVSRGADATALVAVVTDASTALADGDLARFHSESGRIHGAIEAIAGNRLLISTMGPLDERSNRLNIANIQAEPRVRHEEHVRLAEAVAAGDAGLASSVAHAHVEWGRQRTIATLADVPGFSAE</sequence>
<name>A0A2T4UXU6_9MICO</name>
<keyword evidence="2" id="KW-0238">DNA-binding</keyword>
<feature type="domain" description="HTH gntR-type" evidence="4">
    <location>
        <begin position="8"/>
        <end position="75"/>
    </location>
</feature>
<comment type="caution">
    <text evidence="5">The sequence shown here is derived from an EMBL/GenBank/DDBJ whole genome shotgun (WGS) entry which is preliminary data.</text>
</comment>
<proteinExistence type="predicted"/>
<dbReference type="Pfam" id="PF00392">
    <property type="entry name" value="GntR"/>
    <property type="match status" value="1"/>
</dbReference>
<accession>A0A2T4UXU6</accession>
<dbReference type="SUPFAM" id="SSF46785">
    <property type="entry name" value="Winged helix' DNA-binding domain"/>
    <property type="match status" value="1"/>
</dbReference>
<dbReference type="InterPro" id="IPR008920">
    <property type="entry name" value="TF_FadR/GntR_C"/>
</dbReference>
<dbReference type="PROSITE" id="PS50949">
    <property type="entry name" value="HTH_GNTR"/>
    <property type="match status" value="1"/>
</dbReference>
<dbReference type="EMBL" id="PZPL01000001">
    <property type="protein sequence ID" value="PTL74351.1"/>
    <property type="molecule type" value="Genomic_DNA"/>
</dbReference>
<dbReference type="PANTHER" id="PTHR43537:SF24">
    <property type="entry name" value="GLUCONATE OPERON TRANSCRIPTIONAL REPRESSOR"/>
    <property type="match status" value="1"/>
</dbReference>
<dbReference type="Gene3D" id="1.10.10.10">
    <property type="entry name" value="Winged helix-like DNA-binding domain superfamily/Winged helix DNA-binding domain"/>
    <property type="match status" value="1"/>
</dbReference>
<organism evidence="5 6">
    <name type="scientific">Rathayibacter caricis DSM 15933</name>
    <dbReference type="NCBI Taxonomy" id="1328867"/>
    <lineage>
        <taxon>Bacteria</taxon>
        <taxon>Bacillati</taxon>
        <taxon>Actinomycetota</taxon>
        <taxon>Actinomycetes</taxon>
        <taxon>Micrococcales</taxon>
        <taxon>Microbacteriaceae</taxon>
        <taxon>Rathayibacter</taxon>
    </lineage>
</organism>
<dbReference type="AlphaFoldDB" id="A0A2T4UXU6"/>
<protein>
    <submittedName>
        <fullName evidence="5">GntR family transcriptional regulator</fullName>
    </submittedName>
</protein>
<evidence type="ECO:0000256" key="2">
    <source>
        <dbReference type="ARBA" id="ARBA00023125"/>
    </source>
</evidence>
<dbReference type="InterPro" id="IPR000524">
    <property type="entry name" value="Tscrpt_reg_HTH_GntR"/>
</dbReference>
<dbReference type="GO" id="GO:0003677">
    <property type="term" value="F:DNA binding"/>
    <property type="evidence" value="ECO:0007669"/>
    <property type="project" value="UniProtKB-KW"/>
</dbReference>
<evidence type="ECO:0000256" key="1">
    <source>
        <dbReference type="ARBA" id="ARBA00023015"/>
    </source>
</evidence>
<keyword evidence="1" id="KW-0805">Transcription regulation</keyword>
<evidence type="ECO:0000313" key="6">
    <source>
        <dbReference type="Proteomes" id="UP000241085"/>
    </source>
</evidence>
<dbReference type="CDD" id="cd07377">
    <property type="entry name" value="WHTH_GntR"/>
    <property type="match status" value="1"/>
</dbReference>
<dbReference type="GO" id="GO:0003700">
    <property type="term" value="F:DNA-binding transcription factor activity"/>
    <property type="evidence" value="ECO:0007669"/>
    <property type="project" value="InterPro"/>
</dbReference>
<keyword evidence="3" id="KW-0804">Transcription</keyword>